<dbReference type="GO" id="GO:0016706">
    <property type="term" value="F:2-oxoglutarate-dependent dioxygenase activity"/>
    <property type="evidence" value="ECO:0007669"/>
    <property type="project" value="UniProtKB-ARBA"/>
</dbReference>
<evidence type="ECO:0000313" key="12">
    <source>
        <dbReference type="EMBL" id="ORX61493.1"/>
    </source>
</evidence>
<dbReference type="InterPro" id="IPR050411">
    <property type="entry name" value="AlphaKG_dependent_hydroxylases"/>
</dbReference>
<evidence type="ECO:0000259" key="11">
    <source>
        <dbReference type="Pfam" id="PF06155"/>
    </source>
</evidence>
<keyword evidence="5" id="KW-0124">Carnitine biosynthesis</keyword>
<sequence>MRPKTAVAAALTQRPWSSTSQPCPSHGTPASTHGNAGPIKSTSYDSLSVHVDWQPSHVHNQSIAQGPTSYSHVWLRDNCPCPACVHPDSRQKLHSSADVPVDIQPRSVTLEKDCLVVEWDQSLLYDQASANTPHVSRYPLPYLRRYASSKAMRAFRFEDLHHQTWAAKDYQLNWVSYHDYMNTDAGLHRVVQQLYHDGLVFLNDVPTEDTGVTTVAERIGPVQETFYGRDFDVKSVTKSVNIAYTSLYLGYHMDLMYLDGPPGVQLLHSLKNSVTGGSSIFVDSFRAVDTLKQQWPEDYAVLCNTPVTFHYINNGHHMYYRRPTIVAEDTNGEQTTWGMHVNYAPQFQGPMDHLTPQEMKRFYQAFQRFAQVIEDPSLRYQITLQPGQLVMFANRRVLHGRTQFDATSGERHLKGTYLTLDSLKDKLRVLGAKYAA</sequence>
<comment type="caution">
    <text evidence="12">The sequence shown here is derived from an EMBL/GenBank/DDBJ whole genome shotgun (WGS) entry which is preliminary data.</text>
</comment>
<feature type="domain" description="TauD/TfdA-like" evidence="10">
    <location>
        <begin position="175"/>
        <end position="417"/>
    </location>
</feature>
<keyword evidence="7" id="KW-0560">Oxidoreductase</keyword>
<keyword evidence="6" id="KW-0223">Dioxygenase</keyword>
<evidence type="ECO:0000256" key="6">
    <source>
        <dbReference type="ARBA" id="ARBA00022964"/>
    </source>
</evidence>
<dbReference type="GO" id="GO:0045329">
    <property type="term" value="P:carnitine biosynthetic process"/>
    <property type="evidence" value="ECO:0007669"/>
    <property type="project" value="UniProtKB-KW"/>
</dbReference>
<comment type="cofactor">
    <cofactor evidence="1">
        <name>Fe(2+)</name>
        <dbReference type="ChEBI" id="CHEBI:29033"/>
    </cofactor>
</comment>
<dbReference type="Proteomes" id="UP000242146">
    <property type="component" value="Unassembled WGS sequence"/>
</dbReference>
<dbReference type="Gene3D" id="3.30.2020.30">
    <property type="match status" value="1"/>
</dbReference>
<organism evidence="12 13">
    <name type="scientific">Hesseltinella vesiculosa</name>
    <dbReference type="NCBI Taxonomy" id="101127"/>
    <lineage>
        <taxon>Eukaryota</taxon>
        <taxon>Fungi</taxon>
        <taxon>Fungi incertae sedis</taxon>
        <taxon>Mucoromycota</taxon>
        <taxon>Mucoromycotina</taxon>
        <taxon>Mucoromycetes</taxon>
        <taxon>Mucorales</taxon>
        <taxon>Cunninghamellaceae</taxon>
        <taxon>Hesseltinella</taxon>
    </lineage>
</organism>
<evidence type="ECO:0000256" key="5">
    <source>
        <dbReference type="ARBA" id="ARBA00022873"/>
    </source>
</evidence>
<dbReference type="AlphaFoldDB" id="A0A1X2GU04"/>
<dbReference type="Pfam" id="PF02668">
    <property type="entry name" value="TauD"/>
    <property type="match status" value="1"/>
</dbReference>
<dbReference type="STRING" id="101127.A0A1X2GU04"/>
<comment type="similarity">
    <text evidence="3">Belongs to the gamma-BBH/TMLD family.</text>
</comment>
<dbReference type="Gene3D" id="3.60.130.10">
    <property type="entry name" value="Clavaminate synthase-like"/>
    <property type="match status" value="1"/>
</dbReference>
<evidence type="ECO:0000256" key="8">
    <source>
        <dbReference type="ARBA" id="ARBA00023004"/>
    </source>
</evidence>
<evidence type="ECO:0000256" key="7">
    <source>
        <dbReference type="ARBA" id="ARBA00023002"/>
    </source>
</evidence>
<dbReference type="GO" id="GO:0005739">
    <property type="term" value="C:mitochondrion"/>
    <property type="evidence" value="ECO:0007669"/>
    <property type="project" value="TreeGrafter"/>
</dbReference>
<dbReference type="PANTHER" id="PTHR10696:SF25">
    <property type="entry name" value="OXIDOREDUCTASE AIM17-RELATED"/>
    <property type="match status" value="1"/>
</dbReference>
<comment type="cofactor">
    <cofactor evidence="2">
        <name>L-ascorbate</name>
        <dbReference type="ChEBI" id="CHEBI:38290"/>
    </cofactor>
</comment>
<dbReference type="CDD" id="cd00250">
    <property type="entry name" value="CAS_like"/>
    <property type="match status" value="1"/>
</dbReference>
<dbReference type="InterPro" id="IPR010376">
    <property type="entry name" value="GBBH-like_N"/>
</dbReference>
<evidence type="ECO:0000313" key="13">
    <source>
        <dbReference type="Proteomes" id="UP000242146"/>
    </source>
</evidence>
<evidence type="ECO:0000256" key="3">
    <source>
        <dbReference type="ARBA" id="ARBA00008654"/>
    </source>
</evidence>
<feature type="region of interest" description="Disordered" evidence="9">
    <location>
        <begin position="1"/>
        <end position="41"/>
    </location>
</feature>
<proteinExistence type="inferred from homology"/>
<dbReference type="PANTHER" id="PTHR10696">
    <property type="entry name" value="GAMMA-BUTYROBETAINE HYDROXYLASE-RELATED"/>
    <property type="match status" value="1"/>
</dbReference>
<feature type="domain" description="Gamma-butyrobetaine hydroxylase-like N-terminal" evidence="11">
    <location>
        <begin position="48"/>
        <end position="122"/>
    </location>
</feature>
<dbReference type="EMBL" id="MCGT01000003">
    <property type="protein sequence ID" value="ORX61493.1"/>
    <property type="molecule type" value="Genomic_DNA"/>
</dbReference>
<evidence type="ECO:0000256" key="1">
    <source>
        <dbReference type="ARBA" id="ARBA00001954"/>
    </source>
</evidence>
<name>A0A1X2GU04_9FUNG</name>
<evidence type="ECO:0000256" key="9">
    <source>
        <dbReference type="SAM" id="MobiDB-lite"/>
    </source>
</evidence>
<keyword evidence="8" id="KW-0408">Iron</keyword>
<dbReference type="SUPFAM" id="SSF51197">
    <property type="entry name" value="Clavaminate synthase-like"/>
    <property type="match status" value="1"/>
</dbReference>
<evidence type="ECO:0000259" key="10">
    <source>
        <dbReference type="Pfam" id="PF02668"/>
    </source>
</evidence>
<dbReference type="InterPro" id="IPR042098">
    <property type="entry name" value="TauD-like_sf"/>
</dbReference>
<dbReference type="GO" id="GO:0046872">
    <property type="term" value="F:metal ion binding"/>
    <property type="evidence" value="ECO:0007669"/>
    <property type="project" value="UniProtKB-KW"/>
</dbReference>
<dbReference type="InterPro" id="IPR003819">
    <property type="entry name" value="TauD/TfdA-like"/>
</dbReference>
<feature type="compositionally biased region" description="Polar residues" evidence="9">
    <location>
        <begin position="14"/>
        <end position="41"/>
    </location>
</feature>
<keyword evidence="4" id="KW-0479">Metal-binding</keyword>
<dbReference type="OrthoDB" id="406634at2759"/>
<dbReference type="InterPro" id="IPR038492">
    <property type="entry name" value="GBBH-like_N_sf"/>
</dbReference>
<gene>
    <name evidence="12" type="ORF">DM01DRAFT_1332092</name>
</gene>
<evidence type="ECO:0000256" key="2">
    <source>
        <dbReference type="ARBA" id="ARBA00001961"/>
    </source>
</evidence>
<keyword evidence="13" id="KW-1185">Reference proteome</keyword>
<accession>A0A1X2GU04</accession>
<dbReference type="FunFam" id="3.60.130.10:FF:000001">
    <property type="entry name" value="Trimethyllysine dioxygenase, mitochondrial"/>
    <property type="match status" value="1"/>
</dbReference>
<protein>
    <submittedName>
        <fullName evidence="12">Clavaminate synthase-like protein</fullName>
    </submittedName>
</protein>
<dbReference type="Pfam" id="PF06155">
    <property type="entry name" value="GBBH-like_N"/>
    <property type="match status" value="1"/>
</dbReference>
<evidence type="ECO:0000256" key="4">
    <source>
        <dbReference type="ARBA" id="ARBA00022723"/>
    </source>
</evidence>
<reference evidence="12 13" key="1">
    <citation type="submission" date="2016-07" db="EMBL/GenBank/DDBJ databases">
        <title>Pervasive Adenine N6-methylation of Active Genes in Fungi.</title>
        <authorList>
            <consortium name="DOE Joint Genome Institute"/>
            <person name="Mondo S.J."/>
            <person name="Dannebaum R.O."/>
            <person name="Kuo R.C."/>
            <person name="Labutti K."/>
            <person name="Haridas S."/>
            <person name="Kuo A."/>
            <person name="Salamov A."/>
            <person name="Ahrendt S.R."/>
            <person name="Lipzen A."/>
            <person name="Sullivan W."/>
            <person name="Andreopoulos W.B."/>
            <person name="Clum A."/>
            <person name="Lindquist E."/>
            <person name="Daum C."/>
            <person name="Ramamoorthy G.K."/>
            <person name="Gryganskyi A."/>
            <person name="Culley D."/>
            <person name="Magnuson J.K."/>
            <person name="James T.Y."/>
            <person name="O'Malley M.A."/>
            <person name="Stajich J.E."/>
            <person name="Spatafora J.W."/>
            <person name="Visel A."/>
            <person name="Grigoriev I.V."/>
        </authorList>
    </citation>
    <scope>NUCLEOTIDE SEQUENCE [LARGE SCALE GENOMIC DNA]</scope>
    <source>
        <strain evidence="12 13">NRRL 3301</strain>
    </source>
</reference>